<gene>
    <name evidence="1" type="ORF">CLV75_4175</name>
</gene>
<evidence type="ECO:0000313" key="1">
    <source>
        <dbReference type="EMBL" id="RLJ98475.1"/>
    </source>
</evidence>
<evidence type="ECO:0000313" key="2">
    <source>
        <dbReference type="Proteomes" id="UP000271700"/>
    </source>
</evidence>
<keyword evidence="2" id="KW-1185">Reference proteome</keyword>
<organism evidence="1 2">
    <name type="scientific">Ruegeria conchae</name>
    <dbReference type="NCBI Taxonomy" id="981384"/>
    <lineage>
        <taxon>Bacteria</taxon>
        <taxon>Pseudomonadati</taxon>
        <taxon>Pseudomonadota</taxon>
        <taxon>Alphaproteobacteria</taxon>
        <taxon>Rhodobacterales</taxon>
        <taxon>Roseobacteraceae</taxon>
        <taxon>Ruegeria</taxon>
    </lineage>
</organism>
<dbReference type="EMBL" id="RCCT01000009">
    <property type="protein sequence ID" value="RLJ98475.1"/>
    <property type="molecule type" value="Genomic_DNA"/>
</dbReference>
<sequence>MDTFRISHKPMPWQVRGYSFSPQSTDLFARQDCNITSDVMQITVWA</sequence>
<comment type="caution">
    <text evidence="1">The sequence shown here is derived from an EMBL/GenBank/DDBJ whole genome shotgun (WGS) entry which is preliminary data.</text>
</comment>
<name>A0A497YZL7_9RHOB</name>
<accession>A0A497YZL7</accession>
<reference evidence="1 2" key="1">
    <citation type="submission" date="2018-10" db="EMBL/GenBank/DDBJ databases">
        <title>Genomic Encyclopedia of Archaeal and Bacterial Type Strains, Phase II (KMG-II): from individual species to whole genera.</title>
        <authorList>
            <person name="Goeker M."/>
        </authorList>
    </citation>
    <scope>NUCLEOTIDE SEQUENCE [LARGE SCALE GENOMIC DNA]</scope>
    <source>
        <strain evidence="1 2">DSM 29317</strain>
    </source>
</reference>
<dbReference type="Proteomes" id="UP000271700">
    <property type="component" value="Unassembled WGS sequence"/>
</dbReference>
<proteinExistence type="predicted"/>
<dbReference type="STRING" id="981384.GCA_000192475_00289"/>
<dbReference type="AlphaFoldDB" id="A0A497YZL7"/>
<protein>
    <submittedName>
        <fullName evidence="1">Uncharacterized protein</fullName>
    </submittedName>
</protein>